<dbReference type="AlphaFoldDB" id="A0A2T4DU30"/>
<dbReference type="Gene3D" id="2.40.420.20">
    <property type="match status" value="1"/>
</dbReference>
<protein>
    <submittedName>
        <fullName evidence="5">Efflux RND transporter periplasmic adaptor subunit</fullName>
    </submittedName>
</protein>
<dbReference type="GO" id="GO:1990281">
    <property type="term" value="C:efflux pump complex"/>
    <property type="evidence" value="ECO:0007669"/>
    <property type="project" value="TreeGrafter"/>
</dbReference>
<dbReference type="SUPFAM" id="SSF111369">
    <property type="entry name" value="HlyD-like secretion proteins"/>
    <property type="match status" value="1"/>
</dbReference>
<feature type="domain" description="CusB-like beta-barrel" evidence="3">
    <location>
        <begin position="194"/>
        <end position="266"/>
    </location>
</feature>
<evidence type="ECO:0000259" key="4">
    <source>
        <dbReference type="Pfam" id="PF25967"/>
    </source>
</evidence>
<dbReference type="Pfam" id="PF25967">
    <property type="entry name" value="RND-MFP_C"/>
    <property type="match status" value="1"/>
</dbReference>
<dbReference type="Proteomes" id="UP000240608">
    <property type="component" value="Unassembled WGS sequence"/>
</dbReference>
<dbReference type="PANTHER" id="PTHR30469">
    <property type="entry name" value="MULTIDRUG RESISTANCE PROTEIN MDTA"/>
    <property type="match status" value="1"/>
</dbReference>
<evidence type="ECO:0000313" key="5">
    <source>
        <dbReference type="EMBL" id="PTB97341.1"/>
    </source>
</evidence>
<dbReference type="InterPro" id="IPR058627">
    <property type="entry name" value="MdtA-like_C"/>
</dbReference>
<dbReference type="Gene3D" id="2.40.30.170">
    <property type="match status" value="1"/>
</dbReference>
<feature type="domain" description="Multidrug resistance protein MdtA-like C-terminal permuted SH3" evidence="4">
    <location>
        <begin position="276"/>
        <end position="335"/>
    </location>
</feature>
<evidence type="ECO:0000256" key="1">
    <source>
        <dbReference type="ARBA" id="ARBA00009477"/>
    </source>
</evidence>
<gene>
    <name evidence="5" type="ORF">C9994_03400</name>
</gene>
<dbReference type="PROSITE" id="PS51257">
    <property type="entry name" value="PROKAR_LIPOPROTEIN"/>
    <property type="match status" value="1"/>
</dbReference>
<sequence>MKRKLISILPFVAMMACSSNEQAKELSESNIKNQQFFNVRTAKVLPNEGRLSLKYSGVVEASETTPVSFATAGTVTEVLVAEGQSVRKGQVLAKLDMAGPKNRHQLAVQQQQRAQDAYNRMKPMQENGTLPEIKWVEVETGLEQTTTAVAIAQQGIDDCYLYAPKSGIIGSKSITPGMNILPTAKVMDLVDIQTVYVKIPVPENEVSIFQKGQEATIKIGALDRKVSGQVKEVGVSADFISHTYPVKIEVSNTDLTIKPGMVCEVATHIPSNNEGVLVSNKAVQIGIDGNQYVMVLQNGKVGKRMISITTPIDEYVMVREGLKVGEEVITDGQQKLESGMSVNVIR</sequence>
<feature type="chain" id="PRO_5015426463" evidence="2">
    <location>
        <begin position="24"/>
        <end position="346"/>
    </location>
</feature>
<organism evidence="5 6">
    <name type="scientific">Marivirga lumbricoides</name>
    <dbReference type="NCBI Taxonomy" id="1046115"/>
    <lineage>
        <taxon>Bacteria</taxon>
        <taxon>Pseudomonadati</taxon>
        <taxon>Bacteroidota</taxon>
        <taxon>Cytophagia</taxon>
        <taxon>Cytophagales</taxon>
        <taxon>Marivirgaceae</taxon>
        <taxon>Marivirga</taxon>
    </lineage>
</organism>
<feature type="signal peptide" evidence="2">
    <location>
        <begin position="1"/>
        <end position="23"/>
    </location>
</feature>
<comment type="caution">
    <text evidence="5">The sequence shown here is derived from an EMBL/GenBank/DDBJ whole genome shotgun (WGS) entry which is preliminary data.</text>
</comment>
<dbReference type="GO" id="GO:0015562">
    <property type="term" value="F:efflux transmembrane transporter activity"/>
    <property type="evidence" value="ECO:0007669"/>
    <property type="project" value="TreeGrafter"/>
</dbReference>
<proteinExistence type="inferred from homology"/>
<dbReference type="InterPro" id="IPR058792">
    <property type="entry name" value="Beta-barrel_RND_2"/>
</dbReference>
<dbReference type="NCBIfam" id="TIGR01730">
    <property type="entry name" value="RND_mfp"/>
    <property type="match status" value="1"/>
</dbReference>
<dbReference type="Pfam" id="PF25954">
    <property type="entry name" value="Beta-barrel_RND_2"/>
    <property type="match status" value="1"/>
</dbReference>
<dbReference type="InterPro" id="IPR006143">
    <property type="entry name" value="RND_pump_MFP"/>
</dbReference>
<dbReference type="EMBL" id="PYVU01000017">
    <property type="protein sequence ID" value="PTB97341.1"/>
    <property type="molecule type" value="Genomic_DNA"/>
</dbReference>
<reference evidence="5 6" key="1">
    <citation type="submission" date="2018-03" db="EMBL/GenBank/DDBJ databases">
        <title>Cross-interface Injection: A General Nanoliter Liquid Handling Method Applied to Single Cells Genome Amplification Automated Nanoliter Liquid Handling Applied to Single Cell Multiple Displacement Amplification.</title>
        <authorList>
            <person name="Yun J."/>
            <person name="Xu P."/>
            <person name="Xu J."/>
            <person name="Dai X."/>
            <person name="Wang Y."/>
            <person name="Zheng X."/>
            <person name="Cao C."/>
            <person name="Yi Q."/>
            <person name="Zhu Y."/>
            <person name="Wang L."/>
            <person name="Dong Z."/>
            <person name="Huang Y."/>
            <person name="Huang L."/>
            <person name="Du W."/>
        </authorList>
    </citation>
    <scope>NUCLEOTIDE SEQUENCE [LARGE SCALE GENOMIC DNA]</scope>
    <source>
        <strain evidence="5 6">Z-D1-2</strain>
    </source>
</reference>
<name>A0A2T4DU30_9BACT</name>
<evidence type="ECO:0000313" key="6">
    <source>
        <dbReference type="Proteomes" id="UP000240608"/>
    </source>
</evidence>
<dbReference type="Gene3D" id="2.40.50.100">
    <property type="match status" value="1"/>
</dbReference>
<evidence type="ECO:0000259" key="3">
    <source>
        <dbReference type="Pfam" id="PF25954"/>
    </source>
</evidence>
<keyword evidence="2" id="KW-0732">Signal</keyword>
<comment type="similarity">
    <text evidence="1">Belongs to the membrane fusion protein (MFP) (TC 8.A.1) family.</text>
</comment>
<evidence type="ECO:0000256" key="2">
    <source>
        <dbReference type="SAM" id="SignalP"/>
    </source>
</evidence>
<accession>A0A2T4DU30</accession>